<organism evidence="5 6">
    <name type="scientific">Ceriporiopsis subvermispora (strain B)</name>
    <name type="common">White-rot fungus</name>
    <name type="synonym">Gelatoporia subvermispora</name>
    <dbReference type="NCBI Taxonomy" id="914234"/>
    <lineage>
        <taxon>Eukaryota</taxon>
        <taxon>Fungi</taxon>
        <taxon>Dikarya</taxon>
        <taxon>Basidiomycota</taxon>
        <taxon>Agaricomycotina</taxon>
        <taxon>Agaricomycetes</taxon>
        <taxon>Polyporales</taxon>
        <taxon>Gelatoporiaceae</taxon>
        <taxon>Gelatoporia</taxon>
    </lineage>
</organism>
<keyword evidence="3" id="KW-1133">Transmembrane helix</keyword>
<feature type="region of interest" description="Disordered" evidence="2">
    <location>
        <begin position="119"/>
        <end position="151"/>
    </location>
</feature>
<evidence type="ECO:0000256" key="3">
    <source>
        <dbReference type="SAM" id="Phobius"/>
    </source>
</evidence>
<evidence type="ECO:0000256" key="2">
    <source>
        <dbReference type="SAM" id="MobiDB-lite"/>
    </source>
</evidence>
<feature type="transmembrane region" description="Helical" evidence="3">
    <location>
        <begin position="157"/>
        <end position="181"/>
    </location>
</feature>
<proteinExistence type="predicted"/>
<feature type="compositionally biased region" description="Polar residues" evidence="2">
    <location>
        <begin position="36"/>
        <end position="49"/>
    </location>
</feature>
<evidence type="ECO:0000313" key="6">
    <source>
        <dbReference type="Proteomes" id="UP000016930"/>
    </source>
</evidence>
<feature type="compositionally biased region" description="Low complexity" evidence="2">
    <location>
        <begin position="140"/>
        <end position="149"/>
    </location>
</feature>
<dbReference type="EMBL" id="KB445792">
    <property type="protein sequence ID" value="EMD40946.1"/>
    <property type="molecule type" value="Genomic_DNA"/>
</dbReference>
<evidence type="ECO:0000256" key="1">
    <source>
        <dbReference type="SAM" id="Coils"/>
    </source>
</evidence>
<accession>M2RQ15</accession>
<dbReference type="OrthoDB" id="2755611at2759"/>
<evidence type="ECO:0000313" key="5">
    <source>
        <dbReference type="EMBL" id="EMD40946.1"/>
    </source>
</evidence>
<feature type="region of interest" description="Disordered" evidence="2">
    <location>
        <begin position="34"/>
        <end position="65"/>
    </location>
</feature>
<keyword evidence="1" id="KW-0175">Coiled coil</keyword>
<gene>
    <name evidence="5" type="ORF">CERSUDRAFT_91697</name>
</gene>
<keyword evidence="3" id="KW-0472">Membrane</keyword>
<feature type="chain" id="PRO_5004024831" description="Transmembrane protein" evidence="4">
    <location>
        <begin position="25"/>
        <end position="248"/>
    </location>
</feature>
<sequence>MVRTQRKAVLLVCFCCLLFRSVTSQDAVTRIAERAPSSSTAGHASSTPRASAAGAGADLTMGKNDATQTDLPVRFTSASSSDSTPTSAPVFTGSSGTTRLVSFTHTTHAPLSAASAGIASVSFPPHHDPPGTHPHPPPTQTTTSQSLSTHSHHQPTVAIVFEALAGVVGLIVVLALGRCYWSWKKTPRQDRIAALVNRHALDREMAELERAQLQQRIRARQAECVPPPPPYVPAPPAYDAIAQVEQAV</sequence>
<evidence type="ECO:0000256" key="4">
    <source>
        <dbReference type="SAM" id="SignalP"/>
    </source>
</evidence>
<dbReference type="AlphaFoldDB" id="M2RQ15"/>
<protein>
    <recommendedName>
        <fullName evidence="7">Transmembrane protein</fullName>
    </recommendedName>
</protein>
<feature type="coiled-coil region" evidence="1">
    <location>
        <begin position="196"/>
        <end position="223"/>
    </location>
</feature>
<reference evidence="5 6" key="1">
    <citation type="journal article" date="2012" name="Proc. Natl. Acad. Sci. U.S.A.">
        <title>Comparative genomics of Ceriporiopsis subvermispora and Phanerochaete chrysosporium provide insight into selective ligninolysis.</title>
        <authorList>
            <person name="Fernandez-Fueyo E."/>
            <person name="Ruiz-Duenas F.J."/>
            <person name="Ferreira P."/>
            <person name="Floudas D."/>
            <person name="Hibbett D.S."/>
            <person name="Canessa P."/>
            <person name="Larrondo L.F."/>
            <person name="James T.Y."/>
            <person name="Seelenfreund D."/>
            <person name="Lobos S."/>
            <person name="Polanco R."/>
            <person name="Tello M."/>
            <person name="Honda Y."/>
            <person name="Watanabe T."/>
            <person name="Watanabe T."/>
            <person name="Ryu J.S."/>
            <person name="Kubicek C.P."/>
            <person name="Schmoll M."/>
            <person name="Gaskell J."/>
            <person name="Hammel K.E."/>
            <person name="St John F.J."/>
            <person name="Vanden Wymelenberg A."/>
            <person name="Sabat G."/>
            <person name="Splinter BonDurant S."/>
            <person name="Syed K."/>
            <person name="Yadav J.S."/>
            <person name="Doddapaneni H."/>
            <person name="Subramanian V."/>
            <person name="Lavin J.L."/>
            <person name="Oguiza J.A."/>
            <person name="Perez G."/>
            <person name="Pisabarro A.G."/>
            <person name="Ramirez L."/>
            <person name="Santoyo F."/>
            <person name="Master E."/>
            <person name="Coutinho P.M."/>
            <person name="Henrissat B."/>
            <person name="Lombard V."/>
            <person name="Magnuson J.K."/>
            <person name="Kuees U."/>
            <person name="Hori C."/>
            <person name="Igarashi K."/>
            <person name="Samejima M."/>
            <person name="Held B.W."/>
            <person name="Barry K.W."/>
            <person name="LaButti K.M."/>
            <person name="Lapidus A."/>
            <person name="Lindquist E.A."/>
            <person name="Lucas S.M."/>
            <person name="Riley R."/>
            <person name="Salamov A.A."/>
            <person name="Hoffmeister D."/>
            <person name="Schwenk D."/>
            <person name="Hadar Y."/>
            <person name="Yarden O."/>
            <person name="de Vries R.P."/>
            <person name="Wiebenga A."/>
            <person name="Stenlid J."/>
            <person name="Eastwood D."/>
            <person name="Grigoriev I.V."/>
            <person name="Berka R.M."/>
            <person name="Blanchette R.A."/>
            <person name="Kersten P."/>
            <person name="Martinez A.T."/>
            <person name="Vicuna R."/>
            <person name="Cullen D."/>
        </authorList>
    </citation>
    <scope>NUCLEOTIDE SEQUENCE [LARGE SCALE GENOMIC DNA]</scope>
    <source>
        <strain evidence="5 6">B</strain>
    </source>
</reference>
<keyword evidence="6" id="KW-1185">Reference proteome</keyword>
<dbReference type="HOGENOM" id="CLU_1120043_0_0_1"/>
<keyword evidence="3" id="KW-0812">Transmembrane</keyword>
<keyword evidence="4" id="KW-0732">Signal</keyword>
<evidence type="ECO:0008006" key="7">
    <source>
        <dbReference type="Google" id="ProtNLM"/>
    </source>
</evidence>
<feature type="signal peptide" evidence="4">
    <location>
        <begin position="1"/>
        <end position="24"/>
    </location>
</feature>
<dbReference type="Proteomes" id="UP000016930">
    <property type="component" value="Unassembled WGS sequence"/>
</dbReference>
<name>M2RQ15_CERS8</name>